<dbReference type="EMBL" id="CATQJL010000316">
    <property type="protein sequence ID" value="CAJ0607336.1"/>
    <property type="molecule type" value="Genomic_DNA"/>
</dbReference>
<feature type="non-terminal residue" evidence="1">
    <location>
        <position position="1"/>
    </location>
</feature>
<comment type="caution">
    <text evidence="1">The sequence shown here is derived from an EMBL/GenBank/DDBJ whole genome shotgun (WGS) entry which is preliminary data.</text>
</comment>
<name>A0AA36HAT1_CYLNA</name>
<evidence type="ECO:0000313" key="2">
    <source>
        <dbReference type="Proteomes" id="UP001176961"/>
    </source>
</evidence>
<evidence type="ECO:0000313" key="1">
    <source>
        <dbReference type="EMBL" id="CAJ0607336.1"/>
    </source>
</evidence>
<keyword evidence="2" id="KW-1185">Reference proteome</keyword>
<sequence length="128" mass="14291">ARSPICFHAQKLTTTTAQPKSTSPLPTTSSCNAVINQDIAFVVEISTSTGNLKASQAATKFITSYLLDNHFDDEHSNYSIVPFPDPDKYEKYFIPMDFLKLHKDDIKTTFSSLFTVFPNFNGDTSDIE</sequence>
<accession>A0AA36HAT1</accession>
<gene>
    <name evidence="1" type="ORF">CYNAS_LOCUS19319</name>
</gene>
<dbReference type="Proteomes" id="UP001176961">
    <property type="component" value="Unassembled WGS sequence"/>
</dbReference>
<feature type="non-terminal residue" evidence="1">
    <location>
        <position position="128"/>
    </location>
</feature>
<dbReference type="AlphaFoldDB" id="A0AA36HAT1"/>
<protein>
    <submittedName>
        <fullName evidence="1">Uncharacterized protein</fullName>
    </submittedName>
</protein>
<proteinExistence type="predicted"/>
<reference evidence="1" key="1">
    <citation type="submission" date="2023-07" db="EMBL/GenBank/DDBJ databases">
        <authorList>
            <consortium name="CYATHOMIX"/>
        </authorList>
    </citation>
    <scope>NUCLEOTIDE SEQUENCE</scope>
    <source>
        <strain evidence="1">N/A</strain>
    </source>
</reference>
<organism evidence="1 2">
    <name type="scientific">Cylicocyclus nassatus</name>
    <name type="common">Nematode worm</name>
    <dbReference type="NCBI Taxonomy" id="53992"/>
    <lineage>
        <taxon>Eukaryota</taxon>
        <taxon>Metazoa</taxon>
        <taxon>Ecdysozoa</taxon>
        <taxon>Nematoda</taxon>
        <taxon>Chromadorea</taxon>
        <taxon>Rhabditida</taxon>
        <taxon>Rhabditina</taxon>
        <taxon>Rhabditomorpha</taxon>
        <taxon>Strongyloidea</taxon>
        <taxon>Strongylidae</taxon>
        <taxon>Cylicocyclus</taxon>
    </lineage>
</organism>